<dbReference type="RefSeq" id="YP_004323061.1">
    <property type="nucleotide sequence ID" value="NC_015282.1"/>
</dbReference>
<keyword evidence="2" id="KW-1185">Reference proteome</keyword>
<sequence length="45" mass="4993">MAPRSFVPNFLSPVICYAPLISEFDCVNPEGIQYYLTVTPSSILV</sequence>
<dbReference type="KEGG" id="vg:10327458"/>
<name>E3SIH7_9CAUD</name>
<evidence type="ECO:0000313" key="2">
    <source>
        <dbReference type="Proteomes" id="UP000006523"/>
    </source>
</evidence>
<dbReference type="EMBL" id="GU071094">
    <property type="protein sequence ID" value="ADO97180.1"/>
    <property type="molecule type" value="Genomic_DNA"/>
</dbReference>
<protein>
    <submittedName>
        <fullName evidence="1">Heat shock protein</fullName>
    </submittedName>
</protein>
<keyword evidence="1" id="KW-0346">Stress response</keyword>
<organism evidence="1 2">
    <name type="scientific">Synechococcus phage S-SM1</name>
    <dbReference type="NCBI Taxonomy" id="444859"/>
    <lineage>
        <taxon>Viruses</taxon>
        <taxon>Duplodnaviria</taxon>
        <taxon>Heunggongvirae</taxon>
        <taxon>Uroviricota</taxon>
        <taxon>Caudoviricetes</taxon>
        <taxon>Pantevenvirales</taxon>
        <taxon>Kyanoviridae</taxon>
        <taxon>Thetisvirus</taxon>
        <taxon>Thetisvirus ssm1</taxon>
    </lineage>
</organism>
<dbReference type="Proteomes" id="UP000006523">
    <property type="component" value="Segment"/>
</dbReference>
<gene>
    <name evidence="1" type="ORF">SSM1_171</name>
</gene>
<proteinExistence type="predicted"/>
<dbReference type="GeneID" id="10327458"/>
<accession>E3SIH7</accession>
<reference evidence="1 2" key="1">
    <citation type="journal article" date="2010" name="Environ. Microbiol.">
        <title>Genomic analysis of oceanic cyanobacterial myoviruses compared with T4-like myoviruses from diverse hosts and environments.</title>
        <authorList>
            <person name="Sullivan M.B."/>
            <person name="Huang K.H."/>
            <person name="Ignacio-Espinoza J.C."/>
            <person name="Berlin A.M."/>
            <person name="Kelly L."/>
            <person name="Weigele P.R."/>
            <person name="DeFrancesco A.S."/>
            <person name="Kern S.E."/>
            <person name="Thompson L.R."/>
            <person name="Young S."/>
            <person name="Yandava C."/>
            <person name="Fu R."/>
            <person name="Krastins B."/>
            <person name="Chase M."/>
            <person name="Sarracino D."/>
            <person name="Osburne M.S."/>
            <person name="Henn M.R."/>
            <person name="Chisholm S.W."/>
        </authorList>
    </citation>
    <scope>NUCLEOTIDE SEQUENCE [LARGE SCALE GENOMIC DNA]</scope>
    <source>
        <strain evidence="1">6501-1</strain>
    </source>
</reference>
<evidence type="ECO:0000313" key="1">
    <source>
        <dbReference type="EMBL" id="ADO97180.1"/>
    </source>
</evidence>